<proteinExistence type="predicted"/>
<dbReference type="SUPFAM" id="SSF51197">
    <property type="entry name" value="Clavaminate synthase-like"/>
    <property type="match status" value="1"/>
</dbReference>
<dbReference type="RefSeq" id="WP_309551534.1">
    <property type="nucleotide sequence ID" value="NZ_JAVJGV010000042.1"/>
</dbReference>
<dbReference type="PANTHER" id="PTHR34986">
    <property type="entry name" value="EVOLVED BETA-GALACTOSIDASE SUBUNIT BETA"/>
    <property type="match status" value="1"/>
</dbReference>
<dbReference type="NCBIfam" id="TIGR00022">
    <property type="entry name" value="YhcH/YjgK/YiaL family protein"/>
    <property type="match status" value="1"/>
</dbReference>
<dbReference type="EMBL" id="JAVJGV010000042">
    <property type="protein sequence ID" value="MDR5603519.1"/>
    <property type="molecule type" value="Genomic_DNA"/>
</dbReference>
<dbReference type="PANTHER" id="PTHR34986:SF1">
    <property type="entry name" value="PROTEIN YIAL"/>
    <property type="match status" value="1"/>
</dbReference>
<evidence type="ECO:0000313" key="2">
    <source>
        <dbReference type="Proteomes" id="UP001255050"/>
    </source>
</evidence>
<dbReference type="InterPro" id="IPR037012">
    <property type="entry name" value="NanQ/TabA/YiaL_sf"/>
</dbReference>
<reference evidence="1 2" key="1">
    <citation type="submission" date="2023-08" db="EMBL/GenBank/DDBJ databases">
        <title>Whole genome sequencing of Staphylococcus coagulans NN-2474.</title>
        <authorList>
            <person name="Kropotov V.S."/>
            <person name="Boriskina E.V."/>
            <person name="Gordinskaya N.A."/>
            <person name="Shkurkina I.S."/>
            <person name="Kryazhev D.V."/>
            <person name="Alekseeva A.E."/>
            <person name="Makhova M.A."/>
        </authorList>
    </citation>
    <scope>NUCLEOTIDE SEQUENCE [LARGE SCALE GENOMIC DNA]</scope>
    <source>
        <strain evidence="1 2">NN-2474</strain>
    </source>
</reference>
<gene>
    <name evidence="1" type="ORF">RCO12_08725</name>
</gene>
<keyword evidence="2" id="KW-1185">Reference proteome</keyword>
<comment type="caution">
    <text evidence="1">The sequence shown here is derived from an EMBL/GenBank/DDBJ whole genome shotgun (WGS) entry which is preliminary data.</text>
</comment>
<evidence type="ECO:0000313" key="1">
    <source>
        <dbReference type="EMBL" id="MDR5603519.1"/>
    </source>
</evidence>
<accession>A0ABU1F0K5</accession>
<dbReference type="Gene3D" id="2.60.120.370">
    <property type="entry name" value="YhcH/YjgK/YiaL"/>
    <property type="match status" value="1"/>
</dbReference>
<dbReference type="Proteomes" id="UP001255050">
    <property type="component" value="Unassembled WGS sequence"/>
</dbReference>
<sequence>MIIAERDDFKRYVCLNTHFQKVDEFINQTDLTQLEEGRIEIDGDRVFANCMTYIADGIPGRQFENHRKYIDIHLVINNLEKIAVTEPKHAKSVSKYDEENDYELFVSDTYQTIELTSSNLLVTFEEDLHQPKLSKNNQLVKKLVIKVLDE</sequence>
<name>A0ABU1F0K5_9STAP</name>
<dbReference type="InterPro" id="IPR004375">
    <property type="entry name" value="NanQ/TabA/YiaL"/>
</dbReference>
<organism evidence="1 2">
    <name type="scientific">Staphylococcus coagulans</name>
    <dbReference type="NCBI Taxonomy" id="74706"/>
    <lineage>
        <taxon>Bacteria</taxon>
        <taxon>Bacillati</taxon>
        <taxon>Bacillota</taxon>
        <taxon>Bacilli</taxon>
        <taxon>Bacillales</taxon>
        <taxon>Staphylococcaceae</taxon>
        <taxon>Staphylococcus</taxon>
    </lineage>
</organism>
<dbReference type="Pfam" id="PF04074">
    <property type="entry name" value="DUF386"/>
    <property type="match status" value="1"/>
</dbReference>
<protein>
    <submittedName>
        <fullName evidence="1">YhcH/YjgK/YiaL family protein</fullName>
    </submittedName>
</protein>